<evidence type="ECO:0000256" key="5">
    <source>
        <dbReference type="HAMAP-Rule" id="MF_00265"/>
    </source>
</evidence>
<comment type="caution">
    <text evidence="7">The sequence shown here is derived from an EMBL/GenBank/DDBJ whole genome shotgun (WGS) entry which is preliminary data.</text>
</comment>
<comment type="cofactor">
    <cofactor evidence="5">
        <name>Mg(2+)</name>
        <dbReference type="ChEBI" id="CHEBI:18420"/>
    </cofactor>
</comment>
<keyword evidence="4 5" id="KW-0378">Hydrolase</keyword>
<evidence type="ECO:0000259" key="6">
    <source>
        <dbReference type="Pfam" id="PF01850"/>
    </source>
</evidence>
<dbReference type="AlphaFoldDB" id="A0A3E1KAM3"/>
<dbReference type="InterPro" id="IPR002716">
    <property type="entry name" value="PIN_dom"/>
</dbReference>
<keyword evidence="2 5" id="KW-0540">Nuclease</keyword>
<dbReference type="InterPro" id="IPR022907">
    <property type="entry name" value="VapC_family"/>
</dbReference>
<proteinExistence type="inferred from homology"/>
<keyword evidence="5" id="KW-0460">Magnesium</keyword>
<dbReference type="HAMAP" id="MF_00265">
    <property type="entry name" value="VapC_Nob1"/>
    <property type="match status" value="1"/>
</dbReference>
<dbReference type="Pfam" id="PF01850">
    <property type="entry name" value="PIN"/>
    <property type="match status" value="1"/>
</dbReference>
<evidence type="ECO:0000256" key="1">
    <source>
        <dbReference type="ARBA" id="ARBA00022649"/>
    </source>
</evidence>
<evidence type="ECO:0000256" key="3">
    <source>
        <dbReference type="ARBA" id="ARBA00022723"/>
    </source>
</evidence>
<evidence type="ECO:0000313" key="7">
    <source>
        <dbReference type="EMBL" id="RFF31397.1"/>
    </source>
</evidence>
<dbReference type="InterPro" id="IPR051619">
    <property type="entry name" value="TypeII_TA_RNase_PINc/VapC"/>
</dbReference>
<dbReference type="InterPro" id="IPR029060">
    <property type="entry name" value="PIN-like_dom_sf"/>
</dbReference>
<dbReference type="OrthoDB" id="6365530at2"/>
<organism evidence="7 8">
    <name type="scientific">Wenzhouxiangella sediminis</name>
    <dbReference type="NCBI Taxonomy" id="1792836"/>
    <lineage>
        <taxon>Bacteria</taxon>
        <taxon>Pseudomonadati</taxon>
        <taxon>Pseudomonadota</taxon>
        <taxon>Gammaproteobacteria</taxon>
        <taxon>Chromatiales</taxon>
        <taxon>Wenzhouxiangellaceae</taxon>
        <taxon>Wenzhouxiangella</taxon>
    </lineage>
</organism>
<dbReference type="RefSeq" id="WP_116650003.1">
    <property type="nucleotide sequence ID" value="NZ_QUZK01000021.1"/>
</dbReference>
<comment type="similarity">
    <text evidence="5">Belongs to the PINc/VapC protein family.</text>
</comment>
<keyword evidence="8" id="KW-1185">Reference proteome</keyword>
<feature type="binding site" evidence="5">
    <location>
        <position position="5"/>
    </location>
    <ligand>
        <name>Mg(2+)</name>
        <dbReference type="ChEBI" id="CHEBI:18420"/>
    </ligand>
</feature>
<protein>
    <recommendedName>
        <fullName evidence="5">Ribonuclease VapC</fullName>
        <shortName evidence="5">RNase VapC</shortName>
        <ecNumber evidence="5">3.1.-.-</ecNumber>
    </recommendedName>
    <alternativeName>
        <fullName evidence="5">Toxin VapC</fullName>
    </alternativeName>
</protein>
<comment type="function">
    <text evidence="5">Toxic component of a toxin-antitoxin (TA) system. An RNase.</text>
</comment>
<accession>A0A3E1KAM3</accession>
<name>A0A3E1KAM3_9GAMM</name>
<evidence type="ECO:0000256" key="2">
    <source>
        <dbReference type="ARBA" id="ARBA00022722"/>
    </source>
</evidence>
<dbReference type="PANTHER" id="PTHR35901">
    <property type="entry name" value="RIBONUCLEASE VAPC3"/>
    <property type="match status" value="1"/>
</dbReference>
<feature type="binding site" evidence="5">
    <location>
        <position position="105"/>
    </location>
    <ligand>
        <name>Mg(2+)</name>
        <dbReference type="ChEBI" id="CHEBI:18420"/>
    </ligand>
</feature>
<dbReference type="Proteomes" id="UP000260351">
    <property type="component" value="Unassembled WGS sequence"/>
</dbReference>
<dbReference type="PANTHER" id="PTHR35901:SF1">
    <property type="entry name" value="EXONUCLEASE VAPC9"/>
    <property type="match status" value="1"/>
</dbReference>
<evidence type="ECO:0000256" key="4">
    <source>
        <dbReference type="ARBA" id="ARBA00022801"/>
    </source>
</evidence>
<dbReference type="GO" id="GO:0016787">
    <property type="term" value="F:hydrolase activity"/>
    <property type="evidence" value="ECO:0007669"/>
    <property type="project" value="UniProtKB-KW"/>
</dbReference>
<keyword evidence="3 5" id="KW-0479">Metal-binding</keyword>
<dbReference type="GO" id="GO:0004540">
    <property type="term" value="F:RNA nuclease activity"/>
    <property type="evidence" value="ECO:0007669"/>
    <property type="project" value="InterPro"/>
</dbReference>
<dbReference type="Gene3D" id="3.40.50.1010">
    <property type="entry name" value="5'-nuclease"/>
    <property type="match status" value="1"/>
</dbReference>
<dbReference type="CDD" id="cd09874">
    <property type="entry name" value="PIN_MT3492-like"/>
    <property type="match status" value="1"/>
</dbReference>
<sequence length="144" mass="16250">MLYFDTSALLPYYRAEAASDAVERLLRAQAQPVWISDLVEVEFASALARWVRTGELEESQAHRMEAALYDDRRAGRLLTAAIGQPEFQKAREWLGSFKTALRTLDALHLACAHRHGHCLVTLDQRLLKAAEFWGMESLAPGTEH</sequence>
<dbReference type="EMBL" id="QUZK01000021">
    <property type="protein sequence ID" value="RFF31397.1"/>
    <property type="molecule type" value="Genomic_DNA"/>
</dbReference>
<keyword evidence="1 5" id="KW-1277">Toxin-antitoxin system</keyword>
<dbReference type="SUPFAM" id="SSF88723">
    <property type="entry name" value="PIN domain-like"/>
    <property type="match status" value="1"/>
</dbReference>
<feature type="domain" description="PIN" evidence="6">
    <location>
        <begin position="3"/>
        <end position="130"/>
    </location>
</feature>
<dbReference type="GO" id="GO:0090729">
    <property type="term" value="F:toxin activity"/>
    <property type="evidence" value="ECO:0007669"/>
    <property type="project" value="UniProtKB-KW"/>
</dbReference>
<dbReference type="EC" id="3.1.-.-" evidence="5"/>
<gene>
    <name evidence="5" type="primary">vapC</name>
    <name evidence="7" type="ORF">DZC52_04705</name>
</gene>
<reference evidence="7 8" key="1">
    <citation type="submission" date="2018-08" db="EMBL/GenBank/DDBJ databases">
        <title>Wenzhouxiangella salilacus sp. nov., a novel bacterium isolated from a saline lake in Xinjiang Province, China.</title>
        <authorList>
            <person name="Han S."/>
        </authorList>
    </citation>
    <scope>NUCLEOTIDE SEQUENCE [LARGE SCALE GENOMIC DNA]</scope>
    <source>
        <strain evidence="7 8">XDB06</strain>
    </source>
</reference>
<dbReference type="GO" id="GO:0000287">
    <property type="term" value="F:magnesium ion binding"/>
    <property type="evidence" value="ECO:0007669"/>
    <property type="project" value="UniProtKB-UniRule"/>
</dbReference>
<keyword evidence="5" id="KW-0800">Toxin</keyword>
<evidence type="ECO:0000313" key="8">
    <source>
        <dbReference type="Proteomes" id="UP000260351"/>
    </source>
</evidence>